<keyword evidence="4" id="KW-0804">Transcription</keyword>
<accession>A0ABW0PPA6</accession>
<dbReference type="Gene3D" id="3.40.190.290">
    <property type="match status" value="1"/>
</dbReference>
<comment type="caution">
    <text evidence="6">The sequence shown here is derived from an EMBL/GenBank/DDBJ whole genome shotgun (WGS) entry which is preliminary data.</text>
</comment>
<dbReference type="PANTHER" id="PTHR30419:SF30">
    <property type="entry name" value="LYSR FAMILY TRANSCRIPTIONAL REGULATOR"/>
    <property type="match status" value="1"/>
</dbReference>
<gene>
    <name evidence="6" type="ORF">ACFPOU_20595</name>
</gene>
<evidence type="ECO:0000313" key="7">
    <source>
        <dbReference type="Proteomes" id="UP001596031"/>
    </source>
</evidence>
<name>A0ABW0PPA6_9BURK</name>
<dbReference type="InterPro" id="IPR036388">
    <property type="entry name" value="WH-like_DNA-bd_sf"/>
</dbReference>
<dbReference type="InterPro" id="IPR000847">
    <property type="entry name" value="LysR_HTH_N"/>
</dbReference>
<dbReference type="InterPro" id="IPR005119">
    <property type="entry name" value="LysR_subst-bd"/>
</dbReference>
<dbReference type="PRINTS" id="PR00039">
    <property type="entry name" value="HTHLYSR"/>
</dbReference>
<feature type="domain" description="HTH lysR-type" evidence="5">
    <location>
        <begin position="5"/>
        <end position="62"/>
    </location>
</feature>
<proteinExistence type="inferred from homology"/>
<dbReference type="InterPro" id="IPR036390">
    <property type="entry name" value="WH_DNA-bd_sf"/>
</dbReference>
<dbReference type="InterPro" id="IPR050950">
    <property type="entry name" value="HTH-type_LysR_regulators"/>
</dbReference>
<protein>
    <submittedName>
        <fullName evidence="6">LysR family transcriptional regulator</fullName>
    </submittedName>
</protein>
<evidence type="ECO:0000256" key="4">
    <source>
        <dbReference type="ARBA" id="ARBA00023163"/>
    </source>
</evidence>
<evidence type="ECO:0000313" key="6">
    <source>
        <dbReference type="EMBL" id="MFC5513502.1"/>
    </source>
</evidence>
<evidence type="ECO:0000256" key="1">
    <source>
        <dbReference type="ARBA" id="ARBA00009437"/>
    </source>
</evidence>
<reference evidence="7" key="1">
    <citation type="journal article" date="2019" name="Int. J. Syst. Evol. Microbiol.">
        <title>The Global Catalogue of Microorganisms (GCM) 10K type strain sequencing project: providing services to taxonomists for standard genome sequencing and annotation.</title>
        <authorList>
            <consortium name="The Broad Institute Genomics Platform"/>
            <consortium name="The Broad Institute Genome Sequencing Center for Infectious Disease"/>
            <person name="Wu L."/>
            <person name="Ma J."/>
        </authorList>
    </citation>
    <scope>NUCLEOTIDE SEQUENCE [LARGE SCALE GENOMIC DNA]</scope>
    <source>
        <strain evidence="7">CCUG 38813</strain>
    </source>
</reference>
<dbReference type="PANTHER" id="PTHR30419">
    <property type="entry name" value="HTH-TYPE TRANSCRIPTIONAL REGULATOR YBHD"/>
    <property type="match status" value="1"/>
</dbReference>
<keyword evidence="2" id="KW-0805">Transcription regulation</keyword>
<evidence type="ECO:0000256" key="2">
    <source>
        <dbReference type="ARBA" id="ARBA00023015"/>
    </source>
</evidence>
<dbReference type="Proteomes" id="UP001596031">
    <property type="component" value="Unassembled WGS sequence"/>
</dbReference>
<dbReference type="SUPFAM" id="SSF46785">
    <property type="entry name" value="Winged helix' DNA-binding domain"/>
    <property type="match status" value="1"/>
</dbReference>
<dbReference type="Pfam" id="PF00126">
    <property type="entry name" value="HTH_1"/>
    <property type="match status" value="1"/>
</dbReference>
<comment type="similarity">
    <text evidence="1">Belongs to the LysR transcriptional regulatory family.</text>
</comment>
<dbReference type="EMBL" id="JBHSMS010000072">
    <property type="protein sequence ID" value="MFC5513502.1"/>
    <property type="molecule type" value="Genomic_DNA"/>
</dbReference>
<evidence type="ECO:0000256" key="3">
    <source>
        <dbReference type="ARBA" id="ARBA00023125"/>
    </source>
</evidence>
<dbReference type="Pfam" id="PF03466">
    <property type="entry name" value="LysR_substrate"/>
    <property type="match status" value="1"/>
</dbReference>
<keyword evidence="7" id="KW-1185">Reference proteome</keyword>
<organism evidence="6 7">
    <name type="scientific">Massilia jejuensis</name>
    <dbReference type="NCBI Taxonomy" id="648894"/>
    <lineage>
        <taxon>Bacteria</taxon>
        <taxon>Pseudomonadati</taxon>
        <taxon>Pseudomonadota</taxon>
        <taxon>Betaproteobacteria</taxon>
        <taxon>Burkholderiales</taxon>
        <taxon>Oxalobacteraceae</taxon>
        <taxon>Telluria group</taxon>
        <taxon>Massilia</taxon>
    </lineage>
</organism>
<keyword evidence="3" id="KW-0238">DNA-binding</keyword>
<sequence>MEINLSARDLRAFLAVAETRSFSQAAQQMHLSQSALSTLIGRLETAFGARLFDRTTRTVALSAAGEVLASHADQLLADIERTVAAVRDVPALRRGRVALAALPSLAARIVPRLFRRYAAQYPEIDLTLADTLSEPAFELVREGRVDFAITAANPAYGDLDYIPLTTDSFVLLAAHGHPLGGSGDSVRLIDTLPFAHVSMSRHTSVRQYVEAAALQHGIGFHPAFEIDHLATIGAMVAEQLGVAALPAMAADVINADGLTRRALASPEIRRSIGVVKRREGALSPAAQAMLSLLMRQFDAADAPGQAAPDAIASPAKNA</sequence>
<dbReference type="PROSITE" id="PS50931">
    <property type="entry name" value="HTH_LYSR"/>
    <property type="match status" value="1"/>
</dbReference>
<dbReference type="SUPFAM" id="SSF53850">
    <property type="entry name" value="Periplasmic binding protein-like II"/>
    <property type="match status" value="1"/>
</dbReference>
<dbReference type="Gene3D" id="1.10.10.10">
    <property type="entry name" value="Winged helix-like DNA-binding domain superfamily/Winged helix DNA-binding domain"/>
    <property type="match status" value="1"/>
</dbReference>
<dbReference type="RefSeq" id="WP_379725785.1">
    <property type="nucleotide sequence ID" value="NZ_JBHSMS010000072.1"/>
</dbReference>
<evidence type="ECO:0000259" key="5">
    <source>
        <dbReference type="PROSITE" id="PS50931"/>
    </source>
</evidence>